<evidence type="ECO:0000256" key="1">
    <source>
        <dbReference type="SAM" id="MobiDB-lite"/>
    </source>
</evidence>
<accession>A0A8J9YLY1</accession>
<name>A0A8J9YLY1_BRALA</name>
<sequence length="311" mass="35962">MADPLLPVLSINDESVQADRQQCKLFPTPEAKKIKAETRAGKRDTSPWPVMEKEDTALQEAKRRCRRTQPTEIQYLGQLVLIFGHYVNKTFKWLLENDVGYAKYLVDKHMKEVRACGHKVDIRDRWLKDYLLKYVNYFPQVSSHLAANIDSCTYGIGPFKSFTYKEMYQWYQFHKKLQADQQLGTAQERKLAEEAHLAVRRWLSMKVEDITSNQMKRFRQYILDKEKDEELNHDLPQASPPGSKELNHNLPQASPPGSKELNHNLPQASPPGSKELNHNLPQASLSTQLTTTQAGMMIRTSSKPHKAWMQQ</sequence>
<dbReference type="Proteomes" id="UP000838412">
    <property type="component" value="Chromosome 1"/>
</dbReference>
<reference evidence="2" key="1">
    <citation type="submission" date="2022-01" db="EMBL/GenBank/DDBJ databases">
        <authorList>
            <person name="Braso-Vives M."/>
        </authorList>
    </citation>
    <scope>NUCLEOTIDE SEQUENCE</scope>
</reference>
<dbReference type="OrthoDB" id="8960663at2759"/>
<feature type="region of interest" description="Disordered" evidence="1">
    <location>
        <begin position="228"/>
        <end position="279"/>
    </location>
</feature>
<keyword evidence="3" id="KW-1185">Reference proteome</keyword>
<evidence type="ECO:0000313" key="2">
    <source>
        <dbReference type="EMBL" id="CAH1233520.1"/>
    </source>
</evidence>
<protein>
    <submittedName>
        <fullName evidence="2">Hypp774 protein</fullName>
    </submittedName>
</protein>
<dbReference type="AlphaFoldDB" id="A0A8J9YLY1"/>
<evidence type="ECO:0000313" key="3">
    <source>
        <dbReference type="Proteomes" id="UP000838412"/>
    </source>
</evidence>
<dbReference type="EMBL" id="OV696686">
    <property type="protein sequence ID" value="CAH1233520.1"/>
    <property type="molecule type" value="Genomic_DNA"/>
</dbReference>
<gene>
    <name evidence="2" type="primary">Hypp774</name>
    <name evidence="2" type="ORF">BLAG_LOCUS2271</name>
</gene>
<proteinExistence type="predicted"/>
<organism evidence="2 3">
    <name type="scientific">Branchiostoma lanceolatum</name>
    <name type="common">Common lancelet</name>
    <name type="synonym">Amphioxus lanceolatum</name>
    <dbReference type="NCBI Taxonomy" id="7740"/>
    <lineage>
        <taxon>Eukaryota</taxon>
        <taxon>Metazoa</taxon>
        <taxon>Chordata</taxon>
        <taxon>Cephalochordata</taxon>
        <taxon>Leptocardii</taxon>
        <taxon>Amphioxiformes</taxon>
        <taxon>Branchiostomatidae</taxon>
        <taxon>Branchiostoma</taxon>
    </lineage>
</organism>